<feature type="domain" description="Phorbol-ester/DAG-type" evidence="15">
    <location>
        <begin position="497"/>
        <end position="547"/>
    </location>
</feature>
<dbReference type="InterPro" id="IPR035899">
    <property type="entry name" value="DBL_dom_sf"/>
</dbReference>
<dbReference type="InterPro" id="IPR011993">
    <property type="entry name" value="PH-like_dom_sf"/>
</dbReference>
<dbReference type="PROSITE" id="PS50010">
    <property type="entry name" value="DH_2"/>
    <property type="match status" value="1"/>
</dbReference>
<dbReference type="SMART" id="SM00325">
    <property type="entry name" value="RhoGEF"/>
    <property type="match status" value="1"/>
</dbReference>
<protein>
    <submittedName>
        <fullName evidence="17">Protein CBR-RHGF-1</fullName>
    </submittedName>
</protein>
<evidence type="ECO:0000256" key="5">
    <source>
        <dbReference type="ARBA" id="ARBA00022553"/>
    </source>
</evidence>
<feature type="region of interest" description="Disordered" evidence="12">
    <location>
        <begin position="558"/>
        <end position="610"/>
    </location>
</feature>
<feature type="domain" description="PDZ" evidence="16">
    <location>
        <begin position="55"/>
        <end position="132"/>
    </location>
</feature>
<dbReference type="PROSITE" id="PS00479">
    <property type="entry name" value="ZF_DAG_PE_1"/>
    <property type="match status" value="1"/>
</dbReference>
<feature type="region of interest" description="Disordered" evidence="12">
    <location>
        <begin position="1342"/>
        <end position="1376"/>
    </location>
</feature>
<dbReference type="GO" id="GO:0043196">
    <property type="term" value="C:varicosity"/>
    <property type="evidence" value="ECO:0007669"/>
    <property type="project" value="EnsemblMetazoa"/>
</dbReference>
<keyword evidence="5" id="KW-0597">Phosphoprotein</keyword>
<feature type="region of interest" description="Disordered" evidence="12">
    <location>
        <begin position="626"/>
        <end position="653"/>
    </location>
</feature>
<organism evidence="17 18">
    <name type="scientific">Caenorhabditis briggsae</name>
    <dbReference type="NCBI Taxonomy" id="6238"/>
    <lineage>
        <taxon>Eukaryota</taxon>
        <taxon>Metazoa</taxon>
        <taxon>Ecdysozoa</taxon>
        <taxon>Nematoda</taxon>
        <taxon>Chromadorea</taxon>
        <taxon>Rhabditida</taxon>
        <taxon>Rhabditina</taxon>
        <taxon>Rhabditomorpha</taxon>
        <taxon>Rhabditoidea</taxon>
        <taxon>Rhabditidae</taxon>
        <taxon>Peloderinae</taxon>
        <taxon>Caenorhabditis</taxon>
    </lineage>
</organism>
<dbReference type="CDD" id="cd00029">
    <property type="entry name" value="C1"/>
    <property type="match status" value="1"/>
</dbReference>
<dbReference type="WormBase" id="CBG04522">
    <property type="protein sequence ID" value="CBP42719"/>
    <property type="gene ID" value="WBGene00027171"/>
    <property type="gene designation" value="Cbr-rhgf-1"/>
</dbReference>
<evidence type="ECO:0000256" key="7">
    <source>
        <dbReference type="ARBA" id="ARBA00022723"/>
    </source>
</evidence>
<dbReference type="SMART" id="SM00109">
    <property type="entry name" value="C1"/>
    <property type="match status" value="1"/>
</dbReference>
<feature type="compositionally biased region" description="Basic and acidic residues" evidence="12">
    <location>
        <begin position="626"/>
        <end position="639"/>
    </location>
</feature>
<dbReference type="InterPro" id="IPR000219">
    <property type="entry name" value="DH_dom"/>
</dbReference>
<dbReference type="Gene3D" id="1.20.900.10">
    <property type="entry name" value="Dbl homology (DH) domain"/>
    <property type="match status" value="1"/>
</dbReference>
<dbReference type="SMART" id="SM00233">
    <property type="entry name" value="PH"/>
    <property type="match status" value="1"/>
</dbReference>
<dbReference type="PROSITE" id="PS50081">
    <property type="entry name" value="ZF_DAG_PE_2"/>
    <property type="match status" value="1"/>
</dbReference>
<dbReference type="InParanoid" id="A8WXP4"/>
<dbReference type="Pfam" id="PF17838">
    <property type="entry name" value="PH_16"/>
    <property type="match status" value="1"/>
</dbReference>
<dbReference type="Proteomes" id="UP000008549">
    <property type="component" value="Unassembled WGS sequence"/>
</dbReference>
<evidence type="ECO:0000313" key="17">
    <source>
        <dbReference type="EMBL" id="CAP25175.2"/>
    </source>
</evidence>
<dbReference type="Pfam" id="PF00621">
    <property type="entry name" value="RhoGEF"/>
    <property type="match status" value="1"/>
</dbReference>
<sequence length="1376" mass="155258">MRSYEFVTNTPLKLDRHKVFLVDDVAVTRTVPALQPLSPSTTASSSSSINMIERCVVVQRQPDGFGLTVNNEFPVFVHTLKQDGAAYCAGVRQGDRIVKVNGMSVSPNNHREVLQMISNGQNVALTLLGKPPEPLTNLPFPSSQMEQKIHIADPVLIEASSKSWRQRRNELLGQMVDEERRNVQGLRESSQNGEKIDRALKRIVSLQSQLKQIKPESIISDSQKSLTNLNMDIDSDEEENDVVYLPESQGGPFSNLAELKTHPAHLAVFINYLLSHGNPSSLFFYLITDAYQSAYGTAKEFRRWAFEIFSTFIIPNSPMCIPNSNQSVIQPIDKIMCMTAEHIGESDTDTLKRIFVPGRQRAVTDINMYLNDFRQKKQLGGQVSESANQLTHMVRGDMSMEQRVSDVGEQMLFRCLEQVSNSTDFDSCEIKSQSIISSLATVIKVDSLSKKIVLGKTSSSTNEKMLDKFPQFLARDKPPGKSRKLPANIKNRIQVKGHNFSINSVNTVHYCYQCRDAIWGMQPWIYFCSNCDVKVHPHCTSALTDACYPVTQSKQKSKSRLSGLIGRSDANDDDDSGPSARHEPPNVKSTSSDSGIGGEHHMDRGMVSRSHSMRYRVATIPQSLSEDKVSIPSSKRDRSATPSWQRSAGYDLTPADEIDESDISDRKLKYLERRSLESSSRMAIDLQSVSAASSCSHHSGSVVTDDDICVRRTTTLQFSRFMDGDSDFELETEATPLEQLIGWDVLRHLKPKEKKRQEVINELFHTERTHVRNLKILYHLFYKPLCTNKMISEELMTLLFANLEELLALHKGMSDAMRSEVEKWRTAPPRVNGGIYGDIGLLMESMFDGEAAENLMRVTATFCQHQQHALEFLRNRCKREKDDAFVRFLADAESNPVCRKLQLKDMIPVEMQRLVKYPLLLETIAKYTTEPSEEQDCLLRTVTSAKKILSAVNTAKRNAENYRRLEELQKRTDTLPFDKEFLGHDYTNLNLTKFRLVHDGPLTCRFNRGKMVELHVVLLENILVLFTKYSDGNKLVLKALEPSKETRWSPILPLAPLIAKEKANDKRAFFLIFNSQYGAQIYELVAGTATERKTWFKIMGEQIAIEKRNASSGIDHNFDVGASTSLDSDGIAKVNVVTHPRLVNANEITIQQPTILEHAQPVLTPAEKLKRSDEIIIQTLVTKQTILAQLLTTNDETVGSCTCGKSSFVERAFQTLAFFQKGNTEELEKITETLGGLAVSDLKQRDGKELAMSAIVHGNRLLDSINQSLNIRKEMGENGQDVFILQNQEPSNVPSVPSYRLTTIAAPLMNHLKALMQVIQDQQNELNLVKQQLYQYKQKLTEVEPRDRSVSEETLTDLDERSRTKRPRLPSIQPIS</sequence>
<dbReference type="GO" id="GO:0007186">
    <property type="term" value="P:G protein-coupled receptor signaling pathway"/>
    <property type="evidence" value="ECO:0000318"/>
    <property type="project" value="GO_Central"/>
</dbReference>
<evidence type="ECO:0000256" key="6">
    <source>
        <dbReference type="ARBA" id="ARBA00022658"/>
    </source>
</evidence>
<dbReference type="InterPro" id="IPR044926">
    <property type="entry name" value="RGS_subdomain_2"/>
</dbReference>
<dbReference type="InterPro" id="IPR046349">
    <property type="entry name" value="C1-like_sf"/>
</dbReference>
<dbReference type="CDD" id="cd08756">
    <property type="entry name" value="RGS_GEF_like"/>
    <property type="match status" value="1"/>
</dbReference>
<dbReference type="OMA" id="EFRRWAF"/>
<name>A8WXP4_CAEBR</name>
<dbReference type="CDD" id="cd23069">
    <property type="entry name" value="PDZ_ARHGEF11-12-like"/>
    <property type="match status" value="1"/>
</dbReference>
<keyword evidence="4" id="KW-0963">Cytoplasm</keyword>
<feature type="compositionally biased region" description="Basic and acidic residues" evidence="12">
    <location>
        <begin position="1342"/>
        <end position="1351"/>
    </location>
</feature>
<dbReference type="HOGENOM" id="CLU_005847_0_0_1"/>
<gene>
    <name evidence="19" type="primary">rhgf-1</name>
    <name evidence="17" type="synonym">Cbr-rhgf-1</name>
    <name evidence="19" type="ORF">CBG04522</name>
    <name evidence="17" type="ORF">CBG_04522</name>
</gene>
<keyword evidence="9 11" id="KW-0175">Coiled coil</keyword>
<dbReference type="InterPro" id="IPR036305">
    <property type="entry name" value="RGS_sf"/>
</dbReference>
<dbReference type="GO" id="GO:0031103">
    <property type="term" value="P:axon regeneration"/>
    <property type="evidence" value="ECO:0007669"/>
    <property type="project" value="EnsemblMetazoa"/>
</dbReference>
<dbReference type="GO" id="GO:0046872">
    <property type="term" value="F:metal ion binding"/>
    <property type="evidence" value="ECO:0007669"/>
    <property type="project" value="UniProtKB-KW"/>
</dbReference>
<evidence type="ECO:0000259" key="16">
    <source>
        <dbReference type="PROSITE" id="PS50106"/>
    </source>
</evidence>
<dbReference type="PANTHER" id="PTHR45872">
    <property type="entry name" value="RHO GUANINE NUCLEOTIDE EXCHANGE FACTOR 2, ISOFORM D"/>
    <property type="match status" value="1"/>
</dbReference>
<dbReference type="GO" id="GO:0005096">
    <property type="term" value="F:GTPase activator activity"/>
    <property type="evidence" value="ECO:0007669"/>
    <property type="project" value="UniProtKB-KW"/>
</dbReference>
<evidence type="ECO:0000256" key="8">
    <source>
        <dbReference type="ARBA" id="ARBA00022833"/>
    </source>
</evidence>
<dbReference type="SUPFAM" id="SSF48097">
    <property type="entry name" value="Regulator of G-protein signaling, RGS"/>
    <property type="match status" value="1"/>
</dbReference>
<dbReference type="Gene3D" id="3.30.60.20">
    <property type="match status" value="1"/>
</dbReference>
<dbReference type="GO" id="GO:0008017">
    <property type="term" value="F:microtubule binding"/>
    <property type="evidence" value="ECO:0007669"/>
    <property type="project" value="EnsemblMetazoa"/>
</dbReference>
<dbReference type="EMBL" id="HE601277">
    <property type="protein sequence ID" value="CAP25175.2"/>
    <property type="molecule type" value="Genomic_DNA"/>
</dbReference>
<dbReference type="InterPro" id="IPR002219">
    <property type="entry name" value="PKC_DAG/PE"/>
</dbReference>
<dbReference type="PANTHER" id="PTHR45872:SF2">
    <property type="entry name" value="RHO GUANINE NUCLEOTIDE EXCHANGE FACTOR 2, ISOFORM D"/>
    <property type="match status" value="1"/>
</dbReference>
<dbReference type="SUPFAM" id="SSF57889">
    <property type="entry name" value="Cysteine-rich domain"/>
    <property type="match status" value="1"/>
</dbReference>
<dbReference type="PROSITE" id="PS50106">
    <property type="entry name" value="PDZ"/>
    <property type="match status" value="1"/>
</dbReference>
<evidence type="ECO:0000256" key="12">
    <source>
        <dbReference type="SAM" id="MobiDB-lite"/>
    </source>
</evidence>
<proteinExistence type="predicted"/>
<dbReference type="SUPFAM" id="SSF48065">
    <property type="entry name" value="DBL homology domain (DH-domain)"/>
    <property type="match status" value="1"/>
</dbReference>
<keyword evidence="7" id="KW-0479">Metal-binding</keyword>
<evidence type="ECO:0000313" key="18">
    <source>
        <dbReference type="Proteomes" id="UP000008549"/>
    </source>
</evidence>
<dbReference type="Pfam" id="PF00130">
    <property type="entry name" value="C1_1"/>
    <property type="match status" value="1"/>
</dbReference>
<reference evidence="17 18" key="2">
    <citation type="journal article" date="2011" name="PLoS Genet.">
        <title>Caenorhabditis briggsae recombinant inbred line genotypes reveal inter-strain incompatibility and the evolution of recombination.</title>
        <authorList>
            <person name="Ross J.A."/>
            <person name="Koboldt D.C."/>
            <person name="Staisch J.E."/>
            <person name="Chamberlin H.M."/>
            <person name="Gupta B.P."/>
            <person name="Miller R.D."/>
            <person name="Baird S.E."/>
            <person name="Haag E.S."/>
        </authorList>
    </citation>
    <scope>NUCLEOTIDE SEQUENCE [LARGE SCALE GENOMIC DNA]</scope>
    <source>
        <strain evidence="17 18">AF16</strain>
    </source>
</reference>
<feature type="coiled-coil region" evidence="11">
    <location>
        <begin position="1312"/>
        <end position="1339"/>
    </location>
</feature>
<dbReference type="PROSITE" id="PS50003">
    <property type="entry name" value="PH_DOMAIN"/>
    <property type="match status" value="1"/>
</dbReference>
<dbReference type="GO" id="GO:0005085">
    <property type="term" value="F:guanyl-nucleotide exchange factor activity"/>
    <property type="evidence" value="ECO:0000318"/>
    <property type="project" value="GO_Central"/>
</dbReference>
<dbReference type="Gene3D" id="2.30.42.10">
    <property type="match status" value="1"/>
</dbReference>
<dbReference type="GO" id="GO:0016020">
    <property type="term" value="C:membrane"/>
    <property type="evidence" value="ECO:0007669"/>
    <property type="project" value="UniProtKB-SubCell"/>
</dbReference>
<dbReference type="GO" id="GO:0001664">
    <property type="term" value="F:G protein-coupled receptor binding"/>
    <property type="evidence" value="ECO:0000318"/>
    <property type="project" value="GO_Central"/>
</dbReference>
<dbReference type="CDD" id="cd13329">
    <property type="entry name" value="PH_RhoGEF"/>
    <property type="match status" value="1"/>
</dbReference>
<dbReference type="InterPro" id="IPR041020">
    <property type="entry name" value="PH_16"/>
</dbReference>
<evidence type="ECO:0000256" key="11">
    <source>
        <dbReference type="SAM" id="Coils"/>
    </source>
</evidence>
<keyword evidence="10" id="KW-0472">Membrane</keyword>
<dbReference type="Gene3D" id="2.30.29.30">
    <property type="entry name" value="Pleckstrin-homology domain (PH domain)/Phosphotyrosine-binding domain (PTB)"/>
    <property type="match status" value="1"/>
</dbReference>
<evidence type="ECO:0000256" key="1">
    <source>
        <dbReference type="ARBA" id="ARBA00004370"/>
    </source>
</evidence>
<dbReference type="GO" id="GO:0005737">
    <property type="term" value="C:cytoplasm"/>
    <property type="evidence" value="ECO:0000318"/>
    <property type="project" value="GO_Central"/>
</dbReference>
<feature type="domain" description="PH" evidence="13">
    <location>
        <begin position="995"/>
        <end position="1104"/>
    </location>
</feature>
<dbReference type="SUPFAM" id="SSF50156">
    <property type="entry name" value="PDZ domain-like"/>
    <property type="match status" value="1"/>
</dbReference>
<dbReference type="Pfam" id="PF00595">
    <property type="entry name" value="PDZ"/>
    <property type="match status" value="1"/>
</dbReference>
<evidence type="ECO:0000256" key="4">
    <source>
        <dbReference type="ARBA" id="ARBA00022490"/>
    </source>
</evidence>
<evidence type="ECO:0000256" key="3">
    <source>
        <dbReference type="ARBA" id="ARBA00022468"/>
    </source>
</evidence>
<accession>A8WXP4</accession>
<evidence type="ECO:0000259" key="13">
    <source>
        <dbReference type="PROSITE" id="PS50003"/>
    </source>
</evidence>
<dbReference type="eggNOG" id="KOG3520">
    <property type="taxonomic scope" value="Eukaryota"/>
</dbReference>
<dbReference type="STRING" id="6238.A8WXP4"/>
<evidence type="ECO:0000259" key="15">
    <source>
        <dbReference type="PROSITE" id="PS50081"/>
    </source>
</evidence>
<dbReference type="InterPro" id="IPR036034">
    <property type="entry name" value="PDZ_sf"/>
</dbReference>
<feature type="domain" description="DH" evidence="14">
    <location>
        <begin position="755"/>
        <end position="955"/>
    </location>
</feature>
<reference evidence="17 18" key="1">
    <citation type="journal article" date="2003" name="PLoS Biol.">
        <title>The genome sequence of Caenorhabditis briggsae: a platform for comparative genomics.</title>
        <authorList>
            <person name="Stein L.D."/>
            <person name="Bao Z."/>
            <person name="Blasiar D."/>
            <person name="Blumenthal T."/>
            <person name="Brent M.R."/>
            <person name="Chen N."/>
            <person name="Chinwalla A."/>
            <person name="Clarke L."/>
            <person name="Clee C."/>
            <person name="Coghlan A."/>
            <person name="Coulson A."/>
            <person name="D'Eustachio P."/>
            <person name="Fitch D.H."/>
            <person name="Fulton L.A."/>
            <person name="Fulton R.E."/>
            <person name="Griffiths-Jones S."/>
            <person name="Harris T.W."/>
            <person name="Hillier L.W."/>
            <person name="Kamath R."/>
            <person name="Kuwabara P.E."/>
            <person name="Mardis E.R."/>
            <person name="Marra M.A."/>
            <person name="Miner T.L."/>
            <person name="Minx P."/>
            <person name="Mullikin J.C."/>
            <person name="Plumb R.W."/>
            <person name="Rogers J."/>
            <person name="Schein J.E."/>
            <person name="Sohrmann M."/>
            <person name="Spieth J."/>
            <person name="Stajich J.E."/>
            <person name="Wei C."/>
            <person name="Willey D."/>
            <person name="Wilson R.K."/>
            <person name="Durbin R."/>
            <person name="Waterston R.H."/>
        </authorList>
    </citation>
    <scope>NUCLEOTIDE SEQUENCE [LARGE SCALE GENOMIC DNA]</scope>
    <source>
        <strain evidence="17 18">AF16</strain>
    </source>
</reference>
<dbReference type="InterPro" id="IPR015212">
    <property type="entry name" value="RGS-like_dom"/>
</dbReference>
<keyword evidence="6" id="KW-0344">Guanine-nucleotide releasing factor</keyword>
<evidence type="ECO:0000256" key="9">
    <source>
        <dbReference type="ARBA" id="ARBA00023054"/>
    </source>
</evidence>
<dbReference type="FunCoup" id="A8WXP4">
    <property type="interactions" value="1590"/>
</dbReference>
<keyword evidence="8" id="KW-0862">Zinc</keyword>
<dbReference type="InterPro" id="IPR001849">
    <property type="entry name" value="PH_domain"/>
</dbReference>
<dbReference type="CDD" id="cd00160">
    <property type="entry name" value="RhoGEF"/>
    <property type="match status" value="1"/>
</dbReference>
<dbReference type="SUPFAM" id="SSF50729">
    <property type="entry name" value="PH domain-like"/>
    <property type="match status" value="1"/>
</dbReference>
<dbReference type="Pfam" id="PF09128">
    <property type="entry name" value="RGS-like"/>
    <property type="match status" value="1"/>
</dbReference>
<keyword evidence="3" id="KW-0343">GTPase activation</keyword>
<evidence type="ECO:0000256" key="2">
    <source>
        <dbReference type="ARBA" id="ARBA00004496"/>
    </source>
</evidence>
<dbReference type="GO" id="GO:0043025">
    <property type="term" value="C:neuronal cell body"/>
    <property type="evidence" value="ECO:0007669"/>
    <property type="project" value="EnsemblMetazoa"/>
</dbReference>
<evidence type="ECO:0000313" key="19">
    <source>
        <dbReference type="WormBase" id="CBG04522"/>
    </source>
</evidence>
<evidence type="ECO:0000259" key="14">
    <source>
        <dbReference type="PROSITE" id="PS50010"/>
    </source>
</evidence>
<comment type="subcellular location">
    <subcellularLocation>
        <location evidence="2">Cytoplasm</location>
    </subcellularLocation>
    <subcellularLocation>
        <location evidence="1">Membrane</location>
    </subcellularLocation>
</comment>
<dbReference type="SMART" id="SM00228">
    <property type="entry name" value="PDZ"/>
    <property type="match status" value="1"/>
</dbReference>
<dbReference type="Gene3D" id="1.10.167.10">
    <property type="entry name" value="Regulator of G-protein Signalling 4, domain 2"/>
    <property type="match status" value="1"/>
</dbReference>
<keyword evidence="18" id="KW-1185">Reference proteome</keyword>
<dbReference type="InterPro" id="IPR001478">
    <property type="entry name" value="PDZ"/>
</dbReference>
<evidence type="ECO:0000256" key="10">
    <source>
        <dbReference type="ARBA" id="ARBA00023136"/>
    </source>
</evidence>